<sequence length="179" mass="20346">MVMEMMMGSPRGERMGIARERGGEGRFLMGMITKKASNEPRKQCFLHSTSFRNSSKETQGPVRLLLQLLVLPIPVCQVVLQGLAVTVVAFVCQKSLKLLIHLLMILTQMTRESVTCMSRLCLSKMSSTLKNAIPILLIDWFIHDFFLQSKGGLFNQGCMVWPFWAVFLWVDEIGLWTFT</sequence>
<dbReference type="EMBL" id="GISG01063453">
    <property type="protein sequence ID" value="MBA4627747.1"/>
    <property type="molecule type" value="Transcribed_RNA"/>
</dbReference>
<reference evidence="1" key="1">
    <citation type="journal article" date="2013" name="J. Plant Res.">
        <title>Effect of fungi and light on seed germination of three Opuntia species from semiarid lands of central Mexico.</title>
        <authorList>
            <person name="Delgado-Sanchez P."/>
            <person name="Jimenez-Bremont J.F."/>
            <person name="Guerrero-Gonzalez Mde L."/>
            <person name="Flores J."/>
        </authorList>
    </citation>
    <scope>NUCLEOTIDE SEQUENCE</scope>
    <source>
        <tissue evidence="1">Cladode</tissue>
    </source>
</reference>
<evidence type="ECO:0000313" key="1">
    <source>
        <dbReference type="EMBL" id="MBA4627747.1"/>
    </source>
</evidence>
<name>A0A7C9CX33_OPUST</name>
<accession>A0A7C9CX33</accession>
<proteinExistence type="predicted"/>
<protein>
    <submittedName>
        <fullName evidence="1">Uncharacterized protein</fullName>
    </submittedName>
</protein>
<organism evidence="1">
    <name type="scientific">Opuntia streptacantha</name>
    <name type="common">Prickly pear cactus</name>
    <name type="synonym">Opuntia cardona</name>
    <dbReference type="NCBI Taxonomy" id="393608"/>
    <lineage>
        <taxon>Eukaryota</taxon>
        <taxon>Viridiplantae</taxon>
        <taxon>Streptophyta</taxon>
        <taxon>Embryophyta</taxon>
        <taxon>Tracheophyta</taxon>
        <taxon>Spermatophyta</taxon>
        <taxon>Magnoliopsida</taxon>
        <taxon>eudicotyledons</taxon>
        <taxon>Gunneridae</taxon>
        <taxon>Pentapetalae</taxon>
        <taxon>Caryophyllales</taxon>
        <taxon>Cactineae</taxon>
        <taxon>Cactaceae</taxon>
        <taxon>Opuntioideae</taxon>
        <taxon>Opuntia</taxon>
    </lineage>
</organism>
<dbReference type="AlphaFoldDB" id="A0A7C9CX33"/>
<dbReference type="EMBL" id="GISG01063454">
    <property type="protein sequence ID" value="MBA4627748.1"/>
    <property type="molecule type" value="Transcribed_RNA"/>
</dbReference>
<reference evidence="1" key="2">
    <citation type="submission" date="2020-07" db="EMBL/GenBank/DDBJ databases">
        <authorList>
            <person name="Vera ALvarez R."/>
            <person name="Arias-Moreno D.M."/>
            <person name="Jimenez-Jacinto V."/>
            <person name="Jimenez-Bremont J.F."/>
            <person name="Swaminathan K."/>
            <person name="Moose S.P."/>
            <person name="Guerrero-Gonzalez M.L."/>
            <person name="Marino-Ramirez L."/>
            <person name="Landsman D."/>
            <person name="Rodriguez-Kessler M."/>
            <person name="Delgado-Sanchez P."/>
        </authorList>
    </citation>
    <scope>NUCLEOTIDE SEQUENCE</scope>
    <source>
        <tissue evidence="1">Cladode</tissue>
    </source>
</reference>